<proteinExistence type="predicted"/>
<dbReference type="OrthoDB" id="9128751at2"/>
<name>R4K4T1_CLOPA</name>
<dbReference type="EMBL" id="CP003261">
    <property type="protein sequence ID" value="AGK98172.1"/>
    <property type="molecule type" value="Genomic_DNA"/>
</dbReference>
<protein>
    <submittedName>
        <fullName evidence="1">Uncharacterized protein</fullName>
    </submittedName>
</protein>
<evidence type="ECO:0000313" key="2">
    <source>
        <dbReference type="Proteomes" id="UP000013523"/>
    </source>
</evidence>
<accession>R4K4T1</accession>
<dbReference type="AlphaFoldDB" id="R4K4T1"/>
<organism evidence="1 2">
    <name type="scientific">Clostridium pasteurianum BC1</name>
    <dbReference type="NCBI Taxonomy" id="86416"/>
    <lineage>
        <taxon>Bacteria</taxon>
        <taxon>Bacillati</taxon>
        <taxon>Bacillota</taxon>
        <taxon>Clostridia</taxon>
        <taxon>Eubacteriales</taxon>
        <taxon>Clostridiaceae</taxon>
        <taxon>Clostridium</taxon>
    </lineage>
</organism>
<dbReference type="STRING" id="86416.Clopa_3376"/>
<dbReference type="Proteomes" id="UP000013523">
    <property type="component" value="Chromosome"/>
</dbReference>
<sequence length="413" mass="43643">MSVNAFPAAIAAMIQNGILDRTFQEALLPNFLYRNLATQRPFQGNLGETVLFTRTGLLSTAETPLTPGSDPTPQSYSIEQYAMTLNQYGNAMDTNMLTSKIGLSSKFLEDNMKLGINAGQTVNRICRNKLYGAYSSGNTYAVGAGSAITALVVNDVTGFTTQLVNGVQTAVGAGNPIPVVVSGNANTVVAVNVGTKTLTLGTAATWVDSDPVVAVNAPQIFRPNARADTKKLIAGDSATLAIFLDAVAALRQNNVPSFGGYYAAHIDAVTERQLFADADFKQALQGRQDSPVWGSLSIGRFAGIDWVRNTEAPTVANGALTVRRPMVVGADALIEGPLQGFGELLGEANFAEARDSGIVSMVDGVAFIHRPPIDRLQQVISSAWSWVGDYAVPTDALTGAAAQYKRAAVIEHV</sequence>
<dbReference type="eggNOG" id="ENOG502ZI7D">
    <property type="taxonomic scope" value="Bacteria"/>
</dbReference>
<dbReference type="RefSeq" id="WP_015616457.1">
    <property type="nucleotide sequence ID" value="NC_021182.1"/>
</dbReference>
<dbReference type="NCBIfam" id="TIGR04387">
    <property type="entry name" value="capsid_maj_N4"/>
    <property type="match status" value="1"/>
</dbReference>
<gene>
    <name evidence="1" type="ORF">Clopa_3376</name>
</gene>
<evidence type="ECO:0000313" key="1">
    <source>
        <dbReference type="EMBL" id="AGK98172.1"/>
    </source>
</evidence>
<keyword evidence="2" id="KW-1185">Reference proteome</keyword>
<reference evidence="1 2" key="1">
    <citation type="submission" date="2012-01" db="EMBL/GenBank/DDBJ databases">
        <title>Complete sequence of chromosome of Clostridium pasteurianum BC1.</title>
        <authorList>
            <consortium name="US DOE Joint Genome Institute"/>
            <person name="Lucas S."/>
            <person name="Han J."/>
            <person name="Lapidus A."/>
            <person name="Cheng J.-F."/>
            <person name="Goodwin L."/>
            <person name="Pitluck S."/>
            <person name="Peters L."/>
            <person name="Mikhailova N."/>
            <person name="Teshima H."/>
            <person name="Detter J.C."/>
            <person name="Han C."/>
            <person name="Tapia R."/>
            <person name="Land M."/>
            <person name="Hauser L."/>
            <person name="Kyrpides N."/>
            <person name="Ivanova N."/>
            <person name="Pagani I."/>
            <person name="Dunn J."/>
            <person name="Taghavi S."/>
            <person name="Francis A."/>
            <person name="van der Lelie D."/>
            <person name="Woyke T."/>
        </authorList>
    </citation>
    <scope>NUCLEOTIDE SEQUENCE [LARGE SCALE GENOMIC DNA]</scope>
    <source>
        <strain evidence="1 2">BC1</strain>
    </source>
</reference>
<dbReference type="KEGG" id="cpas:Clopa_3376"/>
<dbReference type="HOGENOM" id="CLU_586311_0_0_9"/>
<dbReference type="PATRIC" id="fig|86416.3.peg.3370"/>